<proteinExistence type="predicted"/>
<dbReference type="EMBL" id="CP094298">
    <property type="protein sequence ID" value="UNZ00544.1"/>
    <property type="molecule type" value="Genomic_DNA"/>
</dbReference>
<dbReference type="Proteomes" id="UP000829494">
    <property type="component" value="Chromosome"/>
</dbReference>
<dbReference type="GeneID" id="66860380"/>
<accession>A0ABY3YSD8</accession>
<sequence>MGQKQVAKFTLEVNSKRVLPGAERNEVSAAGEGRVAGIAAFIVFTHTGQPLPMPRERHFARNGEYTHRHSGPPLGFDGRALDAAGHDVPDGIRVPGVGAACRFVRLTIIYGALAVRTAPVRSVFTPTNRRRRLLVHGSRKQCPHVDCD</sequence>
<name>A0ABY3YSD8_STRRM</name>
<protein>
    <submittedName>
        <fullName evidence="1">Uncharacterized protein</fullName>
    </submittedName>
</protein>
<evidence type="ECO:0000313" key="1">
    <source>
        <dbReference type="EMBL" id="UNZ00544.1"/>
    </source>
</evidence>
<organism evidence="1 2">
    <name type="scientific">Streptomyces rimosus subsp. rimosus</name>
    <dbReference type="NCBI Taxonomy" id="132474"/>
    <lineage>
        <taxon>Bacteria</taxon>
        <taxon>Bacillati</taxon>
        <taxon>Actinomycetota</taxon>
        <taxon>Actinomycetes</taxon>
        <taxon>Kitasatosporales</taxon>
        <taxon>Streptomycetaceae</taxon>
        <taxon>Streptomyces</taxon>
    </lineage>
</organism>
<dbReference type="RefSeq" id="WP_003980059.1">
    <property type="nucleotide sequence ID" value="NZ_CP043497.1"/>
</dbReference>
<reference evidence="1 2" key="1">
    <citation type="submission" date="2022-03" db="EMBL/GenBank/DDBJ databases">
        <title>Complete genome of Streptomyces rimosus ssp. rimosus R7 (=ATCC 10970).</title>
        <authorList>
            <person name="Beganovic S."/>
            <person name="Ruckert C."/>
            <person name="Busche T."/>
            <person name="Kalinowski J."/>
            <person name="Wittmann C."/>
        </authorList>
    </citation>
    <scope>NUCLEOTIDE SEQUENCE [LARGE SCALE GENOMIC DNA]</scope>
    <source>
        <strain evidence="1 2">R7</strain>
    </source>
</reference>
<keyword evidence="2" id="KW-1185">Reference proteome</keyword>
<gene>
    <name evidence="1" type="ORF">SRIMR7_00155</name>
</gene>
<evidence type="ECO:0000313" key="2">
    <source>
        <dbReference type="Proteomes" id="UP000829494"/>
    </source>
</evidence>